<dbReference type="GO" id="GO:0031573">
    <property type="term" value="P:mitotic intra-S DNA damage checkpoint signaling"/>
    <property type="evidence" value="ECO:0007669"/>
    <property type="project" value="EnsemblFungi"/>
</dbReference>
<comment type="subcellular location">
    <subcellularLocation>
        <location evidence="1">Nucleus</location>
    </subcellularLocation>
</comment>
<evidence type="ECO:0000256" key="2">
    <source>
        <dbReference type="ARBA" id="ARBA00005563"/>
    </source>
</evidence>
<dbReference type="GO" id="GO:0006289">
    <property type="term" value="P:nucleotide-excision repair"/>
    <property type="evidence" value="ECO:0007669"/>
    <property type="project" value="TreeGrafter"/>
</dbReference>
<dbReference type="Proteomes" id="UP000193642">
    <property type="component" value="Unassembled WGS sequence"/>
</dbReference>
<evidence type="ECO:0000313" key="5">
    <source>
        <dbReference type="EMBL" id="ORY42784.1"/>
    </source>
</evidence>
<comment type="similarity">
    <text evidence="2 4">Belongs to the HUS1 family.</text>
</comment>
<dbReference type="GO" id="GO:0000724">
    <property type="term" value="P:double-strand break repair via homologous recombination"/>
    <property type="evidence" value="ECO:0007669"/>
    <property type="project" value="TreeGrafter"/>
</dbReference>
<dbReference type="InterPro" id="IPR016580">
    <property type="entry name" value="HUS1"/>
</dbReference>
<dbReference type="PANTHER" id="PTHR12900">
    <property type="entry name" value="MITOTIC AND DNA DAMAGE CHECKPOINT PROTEIN HUS1"/>
    <property type="match status" value="1"/>
</dbReference>
<evidence type="ECO:0000313" key="6">
    <source>
        <dbReference type="Proteomes" id="UP000193642"/>
    </source>
</evidence>
<proteinExistence type="inferred from homology"/>
<dbReference type="STRING" id="329046.A0A1Y2C7B4"/>
<evidence type="ECO:0000256" key="4">
    <source>
        <dbReference type="PIRNR" id="PIRNR011312"/>
    </source>
</evidence>
<dbReference type="AlphaFoldDB" id="A0A1Y2C7B4"/>
<dbReference type="EMBL" id="MCGO01000027">
    <property type="protein sequence ID" value="ORY42784.1"/>
    <property type="molecule type" value="Genomic_DNA"/>
</dbReference>
<dbReference type="PANTHER" id="PTHR12900:SF0">
    <property type="entry name" value="CHECKPOINT PROTEIN"/>
    <property type="match status" value="1"/>
</dbReference>
<dbReference type="OrthoDB" id="337750at2759"/>
<comment type="caution">
    <text evidence="5">The sequence shown here is derived from an EMBL/GenBank/DDBJ whole genome shotgun (WGS) entry which is preliminary data.</text>
</comment>
<dbReference type="Pfam" id="PF04005">
    <property type="entry name" value="Hus1"/>
    <property type="match status" value="1"/>
</dbReference>
<keyword evidence="6" id="KW-1185">Reference proteome</keyword>
<dbReference type="GO" id="GO:0030896">
    <property type="term" value="C:checkpoint clamp complex"/>
    <property type="evidence" value="ECO:0007669"/>
    <property type="project" value="EnsemblFungi"/>
</dbReference>
<gene>
    <name evidence="5" type="ORF">BCR33DRAFT_717987</name>
</gene>
<dbReference type="GO" id="GO:0035861">
    <property type="term" value="C:site of double-strand break"/>
    <property type="evidence" value="ECO:0007669"/>
    <property type="project" value="EnsemblFungi"/>
</dbReference>
<evidence type="ECO:0000256" key="3">
    <source>
        <dbReference type="ARBA" id="ARBA00023242"/>
    </source>
</evidence>
<dbReference type="GO" id="GO:0000723">
    <property type="term" value="P:telomere maintenance"/>
    <property type="evidence" value="ECO:0007669"/>
    <property type="project" value="EnsemblFungi"/>
</dbReference>
<keyword evidence="3" id="KW-0539">Nucleus</keyword>
<organism evidence="5 6">
    <name type="scientific">Rhizoclosmatium globosum</name>
    <dbReference type="NCBI Taxonomy" id="329046"/>
    <lineage>
        <taxon>Eukaryota</taxon>
        <taxon>Fungi</taxon>
        <taxon>Fungi incertae sedis</taxon>
        <taxon>Chytridiomycota</taxon>
        <taxon>Chytridiomycota incertae sedis</taxon>
        <taxon>Chytridiomycetes</taxon>
        <taxon>Chytridiales</taxon>
        <taxon>Chytriomycetaceae</taxon>
        <taxon>Rhizoclosmatium</taxon>
    </lineage>
</organism>
<protein>
    <recommendedName>
        <fullName evidence="4">Checkpoint protein</fullName>
    </recommendedName>
</protein>
<dbReference type="InterPro" id="IPR007150">
    <property type="entry name" value="HUS1/Mec3"/>
</dbReference>
<sequence>MALTMEKLNKIFVIRLHPEFIQFLVHKSNGVGLQAFSKLENNTIFEEHVVESMNKGEIWLEVNGEHFTRTLKCTTNCTSVTMRLTKKMNLPVLCFTINTKGRTGKPIQLIQDCPCRILQAAQTEELKEPNVPNPDVHIILPPVVALKSMADRMKLVGGHMIVKANMSGEFVMLIENDMVKLETFYEDLDNPAIDPSQVEPSQQPSLNRDPKEFAQVRVDIRDFIKFCTCHQLNPMNTICCIIENHGLVFYVYIGENGGENIGDANGCGTITYYLPQRLE</sequence>
<dbReference type="PIRSF" id="PIRSF011312">
    <property type="entry name" value="Cell_cycle_HUS1"/>
    <property type="match status" value="1"/>
</dbReference>
<name>A0A1Y2C7B4_9FUNG</name>
<dbReference type="Gene3D" id="3.70.10.10">
    <property type="match status" value="1"/>
</dbReference>
<dbReference type="GO" id="GO:0005730">
    <property type="term" value="C:nucleolus"/>
    <property type="evidence" value="ECO:0007669"/>
    <property type="project" value="InterPro"/>
</dbReference>
<dbReference type="GO" id="GO:0044778">
    <property type="term" value="P:meiotic DNA integrity checkpoint signaling"/>
    <property type="evidence" value="ECO:0007669"/>
    <property type="project" value="TreeGrafter"/>
</dbReference>
<dbReference type="GO" id="GO:0033314">
    <property type="term" value="P:mitotic DNA replication checkpoint signaling"/>
    <property type="evidence" value="ECO:0007669"/>
    <property type="project" value="EnsemblFungi"/>
</dbReference>
<reference evidence="5 6" key="1">
    <citation type="submission" date="2016-07" db="EMBL/GenBank/DDBJ databases">
        <title>Pervasive Adenine N6-methylation of Active Genes in Fungi.</title>
        <authorList>
            <consortium name="DOE Joint Genome Institute"/>
            <person name="Mondo S.J."/>
            <person name="Dannebaum R.O."/>
            <person name="Kuo R.C."/>
            <person name="Labutti K."/>
            <person name="Haridas S."/>
            <person name="Kuo A."/>
            <person name="Salamov A."/>
            <person name="Ahrendt S.R."/>
            <person name="Lipzen A."/>
            <person name="Sullivan W."/>
            <person name="Andreopoulos W.B."/>
            <person name="Clum A."/>
            <person name="Lindquist E."/>
            <person name="Daum C."/>
            <person name="Ramamoorthy G.K."/>
            <person name="Gryganskyi A."/>
            <person name="Culley D."/>
            <person name="Magnuson J.K."/>
            <person name="James T.Y."/>
            <person name="O'Malley M.A."/>
            <person name="Stajich J.E."/>
            <person name="Spatafora J.W."/>
            <person name="Visel A."/>
            <person name="Grigoriev I.V."/>
        </authorList>
    </citation>
    <scope>NUCLEOTIDE SEQUENCE [LARGE SCALE GENOMIC DNA]</scope>
    <source>
        <strain evidence="5 6">JEL800</strain>
    </source>
</reference>
<accession>A0A1Y2C7B4</accession>
<dbReference type="GO" id="GO:0140445">
    <property type="term" value="C:chromosome, telomeric repeat region"/>
    <property type="evidence" value="ECO:0007669"/>
    <property type="project" value="EnsemblFungi"/>
</dbReference>
<evidence type="ECO:0000256" key="1">
    <source>
        <dbReference type="ARBA" id="ARBA00004123"/>
    </source>
</evidence>